<organism evidence="1 2">
    <name type="scientific">Rotaria magnacalcarata</name>
    <dbReference type="NCBI Taxonomy" id="392030"/>
    <lineage>
        <taxon>Eukaryota</taxon>
        <taxon>Metazoa</taxon>
        <taxon>Spiralia</taxon>
        <taxon>Gnathifera</taxon>
        <taxon>Rotifera</taxon>
        <taxon>Eurotatoria</taxon>
        <taxon>Bdelloidea</taxon>
        <taxon>Philodinida</taxon>
        <taxon>Philodinidae</taxon>
        <taxon>Rotaria</taxon>
    </lineage>
</organism>
<evidence type="ECO:0000313" key="1">
    <source>
        <dbReference type="EMBL" id="CAF5183204.1"/>
    </source>
</evidence>
<comment type="caution">
    <text evidence="1">The sequence shown here is derived from an EMBL/GenBank/DDBJ whole genome shotgun (WGS) entry which is preliminary data.</text>
</comment>
<name>A0A8S3HN05_9BILA</name>
<dbReference type="EMBL" id="CAJOBI010319828">
    <property type="protein sequence ID" value="CAF5183204.1"/>
    <property type="molecule type" value="Genomic_DNA"/>
</dbReference>
<feature type="non-terminal residue" evidence="1">
    <location>
        <position position="1"/>
    </location>
</feature>
<gene>
    <name evidence="1" type="ORF">SMN809_LOCUS69593</name>
</gene>
<dbReference type="Proteomes" id="UP000676336">
    <property type="component" value="Unassembled WGS sequence"/>
</dbReference>
<proteinExistence type="predicted"/>
<accession>A0A8S3HN05</accession>
<evidence type="ECO:0000313" key="2">
    <source>
        <dbReference type="Proteomes" id="UP000676336"/>
    </source>
</evidence>
<reference evidence="1" key="1">
    <citation type="submission" date="2021-02" db="EMBL/GenBank/DDBJ databases">
        <authorList>
            <person name="Nowell W R."/>
        </authorList>
    </citation>
    <scope>NUCLEOTIDE SEQUENCE</scope>
</reference>
<protein>
    <submittedName>
        <fullName evidence="1">Uncharacterized protein</fullName>
    </submittedName>
</protein>
<dbReference type="AlphaFoldDB" id="A0A8S3HN05"/>
<sequence length="112" mass="13028">ILNKLIENTTSTEELILHHSDRLIVNFEMGKWNDVLFDADCLDNNGAMTNSLLLFKWKAMVHIEITKIRDLAQNTMNMNSINNLEHVEFVNTIGTEKIHRLIKGILKFIFLF</sequence>